<reference evidence="2 3" key="1">
    <citation type="submission" date="2024-11" db="EMBL/GenBank/DDBJ databases">
        <title>A near-complete genome assembly of Cinchona calisaya.</title>
        <authorList>
            <person name="Lian D.C."/>
            <person name="Zhao X.W."/>
            <person name="Wei L."/>
        </authorList>
    </citation>
    <scope>NUCLEOTIDE SEQUENCE [LARGE SCALE GENOMIC DNA]</scope>
    <source>
        <tissue evidence="2">Nenye</tissue>
    </source>
</reference>
<feature type="compositionally biased region" description="Basic and acidic residues" evidence="1">
    <location>
        <begin position="46"/>
        <end position="59"/>
    </location>
</feature>
<evidence type="ECO:0000256" key="1">
    <source>
        <dbReference type="SAM" id="MobiDB-lite"/>
    </source>
</evidence>
<dbReference type="AlphaFoldDB" id="A0ABD2YAH0"/>
<evidence type="ECO:0000313" key="3">
    <source>
        <dbReference type="Proteomes" id="UP001630127"/>
    </source>
</evidence>
<name>A0ABD2YAH0_9GENT</name>
<dbReference type="Proteomes" id="UP001630127">
    <property type="component" value="Unassembled WGS sequence"/>
</dbReference>
<feature type="compositionally biased region" description="Polar residues" evidence="1">
    <location>
        <begin position="64"/>
        <end position="76"/>
    </location>
</feature>
<organism evidence="2 3">
    <name type="scientific">Cinchona calisaya</name>
    <dbReference type="NCBI Taxonomy" id="153742"/>
    <lineage>
        <taxon>Eukaryota</taxon>
        <taxon>Viridiplantae</taxon>
        <taxon>Streptophyta</taxon>
        <taxon>Embryophyta</taxon>
        <taxon>Tracheophyta</taxon>
        <taxon>Spermatophyta</taxon>
        <taxon>Magnoliopsida</taxon>
        <taxon>eudicotyledons</taxon>
        <taxon>Gunneridae</taxon>
        <taxon>Pentapetalae</taxon>
        <taxon>asterids</taxon>
        <taxon>lamiids</taxon>
        <taxon>Gentianales</taxon>
        <taxon>Rubiaceae</taxon>
        <taxon>Cinchonoideae</taxon>
        <taxon>Cinchoneae</taxon>
        <taxon>Cinchona</taxon>
    </lineage>
</organism>
<comment type="caution">
    <text evidence="2">The sequence shown here is derived from an EMBL/GenBank/DDBJ whole genome shotgun (WGS) entry which is preliminary data.</text>
</comment>
<sequence length="76" mass="8562">MLSGCFSGVRNDQHAKFCSDKLNLVNENEIEDSLLDSTKRNSSYYGKEENLSSETKEFDGQALRVSQETPLSIKND</sequence>
<accession>A0ABD2YAH0</accession>
<feature type="region of interest" description="Disordered" evidence="1">
    <location>
        <begin position="41"/>
        <end position="76"/>
    </location>
</feature>
<dbReference type="EMBL" id="JBJUIK010000015">
    <property type="protein sequence ID" value="KAL3502825.1"/>
    <property type="molecule type" value="Genomic_DNA"/>
</dbReference>
<protein>
    <submittedName>
        <fullName evidence="2">Uncharacterized protein</fullName>
    </submittedName>
</protein>
<keyword evidence="3" id="KW-1185">Reference proteome</keyword>
<proteinExistence type="predicted"/>
<gene>
    <name evidence="2" type="ORF">ACH5RR_037274</name>
</gene>
<evidence type="ECO:0000313" key="2">
    <source>
        <dbReference type="EMBL" id="KAL3502825.1"/>
    </source>
</evidence>